<reference evidence="2" key="1">
    <citation type="submission" date="2014-05" db="EMBL/GenBank/DDBJ databases">
        <title>The transcriptome of the halophilic microalga Tetraselmis sp. GSL018 isolated from the Great Salt Lake, Utah.</title>
        <authorList>
            <person name="Jinkerson R.E."/>
            <person name="D'Adamo S."/>
            <person name="Posewitz M.C."/>
        </authorList>
    </citation>
    <scope>NUCLEOTIDE SEQUENCE</scope>
    <source>
        <strain evidence="2">GSL018</strain>
    </source>
</reference>
<feature type="non-terminal residue" evidence="2">
    <location>
        <position position="467"/>
    </location>
</feature>
<feature type="compositionally biased region" description="Low complexity" evidence="1">
    <location>
        <begin position="193"/>
        <end position="209"/>
    </location>
</feature>
<accession>A0A061QWP3</accession>
<organism evidence="2">
    <name type="scientific">Tetraselmis sp. GSL018</name>
    <dbReference type="NCBI Taxonomy" id="582737"/>
    <lineage>
        <taxon>Eukaryota</taxon>
        <taxon>Viridiplantae</taxon>
        <taxon>Chlorophyta</taxon>
        <taxon>core chlorophytes</taxon>
        <taxon>Chlorodendrophyceae</taxon>
        <taxon>Chlorodendrales</taxon>
        <taxon>Chlorodendraceae</taxon>
        <taxon>Tetraselmis</taxon>
    </lineage>
</organism>
<gene>
    <name evidence="2" type="ORF">TSPGSL018_22083</name>
</gene>
<sequence length="467" mass="50284">MLCAGSLPLPAARPAVVARQAQCHSTNQLRAAADRAMLCPRYLGGAQHVLQVCSVAQPSGELCVQDSEDRAAAGSDGSAGARAADADRSFRRNLAREHEREGAEHGVGPNRGRVVHADFHGFSGRQGTYGFAEATPRDCHRSRRLAQLRKDLDEAQMMKPILVGRRRRMLRNAVQSAEGLRTDSGGGPHPEASARGAAGTAAGTSSSPRSADKAGSKGRQGAIAGNKPEGAVGNVVTHNLPISNSSRRISPGFAVHCPPGVVLPILPDVMAVNGPLGVREMEEIASHKVLSSILTLEVPKELCSVSLDGDTKKFKQSIQFKAASLSRLMARAQQRHSAAFMILIHCRNPTMQPVAHLIAAWLHWMGRMGIEEACDRAGAACGCYVPRTLLDQANIDLYNSAQTRRSRRLIDWAYGAYASARVAGELVGSWHVPVDMKPVSWEDSELYGRREGDWVLLLPDLEPGLYR</sequence>
<feature type="region of interest" description="Disordered" evidence="1">
    <location>
        <begin position="175"/>
        <end position="234"/>
    </location>
</feature>
<name>A0A061QWP3_9CHLO</name>
<protein>
    <submittedName>
        <fullName evidence="2">Uncharacterized protein</fullName>
    </submittedName>
</protein>
<evidence type="ECO:0000313" key="2">
    <source>
        <dbReference type="EMBL" id="JAC62885.1"/>
    </source>
</evidence>
<dbReference type="AlphaFoldDB" id="A0A061QWP3"/>
<proteinExistence type="predicted"/>
<dbReference type="EMBL" id="GBEZ01024062">
    <property type="protein sequence ID" value="JAC62885.1"/>
    <property type="molecule type" value="Transcribed_RNA"/>
</dbReference>
<evidence type="ECO:0000256" key="1">
    <source>
        <dbReference type="SAM" id="MobiDB-lite"/>
    </source>
</evidence>